<dbReference type="InterPro" id="IPR001119">
    <property type="entry name" value="SLH_dom"/>
</dbReference>
<feature type="domain" description="SLH" evidence="2">
    <location>
        <begin position="428"/>
        <end position="491"/>
    </location>
</feature>
<protein>
    <submittedName>
        <fullName evidence="3">S-layer homology domain-containing protein</fullName>
    </submittedName>
</protein>
<reference evidence="3 4" key="1">
    <citation type="submission" date="2023-02" db="EMBL/GenBank/DDBJ databases">
        <title>Genome sequence of Paenibacillus kyungheensis KACC 18744.</title>
        <authorList>
            <person name="Kim S."/>
            <person name="Heo J."/>
            <person name="Kwon S.-W."/>
        </authorList>
    </citation>
    <scope>NUCLEOTIDE SEQUENCE [LARGE SCALE GENOMIC DNA]</scope>
    <source>
        <strain evidence="3 4">KACC 18744</strain>
    </source>
</reference>
<dbReference type="InterPro" id="IPR003140">
    <property type="entry name" value="PLipase/COase/thioEstase"/>
</dbReference>
<dbReference type="Pfam" id="PF02230">
    <property type="entry name" value="Abhydrolase_2"/>
    <property type="match status" value="1"/>
</dbReference>
<evidence type="ECO:0000313" key="3">
    <source>
        <dbReference type="EMBL" id="WCT53839.1"/>
    </source>
</evidence>
<sequence length="549" mass="60712">MRKKVSIYGVTIFALLMIPVVFISKPSIAEASSVQSVVANTYIGDAGTMVESFDITVNNISTYDDLQASDLDITGNYNGYPLNEAGEIVQQNYDNDGIELSINDQTIHMKVAPFRYPGGYVSPFAVTSSTYPDLSFTKEKVTKVNTRTVDDFKSSSFTASNGATLPYRLKETSSTKPQPLVVWLHGGGEFGTDNMKQLTENRGATVWTESGKDTSVLAVQYPQNYGWAIYNNPVELPQMQAYFTLQYELIQQLVDEGKVDPERIYLVGVSSGGGGALRFMMQYPDLFAGSIVIAAKDAVADYKGSVEPFKQALQPLTDTPIWLIHAENDPTTDSRTTTLSYQALTELGSTKVKQTLYSDEFMTEHHFYNKMLHWSWVPAFNNSEVVNWLFDQSRSNQIVHANLADDATVTRAQLAHALANVLQLPEPTATPSFADISNSDINKQIQQVTAQGLMKGMTATTFAPDDKVTRAQLATVISNWINMTQQSTESKSPIVVTDVPQQHWAYASIEHVLQMKLMKNDSTSLFHPAQQVTGKEVNQLLAEIAQSHS</sequence>
<keyword evidence="4" id="KW-1185">Reference proteome</keyword>
<accession>A0AAX3LVF5</accession>
<evidence type="ECO:0000313" key="4">
    <source>
        <dbReference type="Proteomes" id="UP001220509"/>
    </source>
</evidence>
<dbReference type="EMBL" id="CP117416">
    <property type="protein sequence ID" value="WCT53839.1"/>
    <property type="molecule type" value="Genomic_DNA"/>
</dbReference>
<keyword evidence="1" id="KW-0732">Signal</keyword>
<dbReference type="GO" id="GO:0016787">
    <property type="term" value="F:hydrolase activity"/>
    <property type="evidence" value="ECO:0007669"/>
    <property type="project" value="InterPro"/>
</dbReference>
<dbReference type="Pfam" id="PF00395">
    <property type="entry name" value="SLH"/>
    <property type="match status" value="1"/>
</dbReference>
<evidence type="ECO:0000259" key="2">
    <source>
        <dbReference type="PROSITE" id="PS51272"/>
    </source>
</evidence>
<dbReference type="Proteomes" id="UP001220509">
    <property type="component" value="Chromosome"/>
</dbReference>
<name>A0AAX3LVF5_9BACL</name>
<evidence type="ECO:0000256" key="1">
    <source>
        <dbReference type="ARBA" id="ARBA00022729"/>
    </source>
</evidence>
<dbReference type="AlphaFoldDB" id="A0AAX3LVF5"/>
<dbReference type="Gene3D" id="3.40.50.1820">
    <property type="entry name" value="alpha/beta hydrolase"/>
    <property type="match status" value="1"/>
</dbReference>
<dbReference type="InterPro" id="IPR050955">
    <property type="entry name" value="Plant_Biomass_Hydrol_Est"/>
</dbReference>
<dbReference type="PANTHER" id="PTHR43037">
    <property type="entry name" value="UNNAMED PRODUCT-RELATED"/>
    <property type="match status" value="1"/>
</dbReference>
<dbReference type="KEGG" id="pka:PQ456_11500"/>
<dbReference type="InterPro" id="IPR029058">
    <property type="entry name" value="AB_hydrolase_fold"/>
</dbReference>
<dbReference type="SUPFAM" id="SSF53474">
    <property type="entry name" value="alpha/beta-Hydrolases"/>
    <property type="match status" value="1"/>
</dbReference>
<proteinExistence type="predicted"/>
<dbReference type="RefSeq" id="WP_273612401.1">
    <property type="nucleotide sequence ID" value="NZ_CP117416.1"/>
</dbReference>
<organism evidence="3 4">
    <name type="scientific">Paenibacillus kyungheensis</name>
    <dbReference type="NCBI Taxonomy" id="1452732"/>
    <lineage>
        <taxon>Bacteria</taxon>
        <taxon>Bacillati</taxon>
        <taxon>Bacillota</taxon>
        <taxon>Bacilli</taxon>
        <taxon>Bacillales</taxon>
        <taxon>Paenibacillaceae</taxon>
        <taxon>Paenibacillus</taxon>
    </lineage>
</organism>
<dbReference type="PANTHER" id="PTHR43037:SF1">
    <property type="entry name" value="BLL1128 PROTEIN"/>
    <property type="match status" value="1"/>
</dbReference>
<dbReference type="PROSITE" id="PS51272">
    <property type="entry name" value="SLH"/>
    <property type="match status" value="2"/>
</dbReference>
<feature type="domain" description="SLH" evidence="2">
    <location>
        <begin position="492"/>
        <end position="549"/>
    </location>
</feature>
<gene>
    <name evidence="3" type="ORF">PQ456_11500</name>
</gene>